<evidence type="ECO:0000256" key="1">
    <source>
        <dbReference type="SAM" id="MobiDB-lite"/>
    </source>
</evidence>
<sequence>MCAERCARGKGHIFTCALCGYPAAFRREMVTHYEQHDIVFKQQRLSFPSMEEFCAWKDAFERQEGSKFVKPRADNKLKTCRKIYFACQTNGVYQAKTRVTVGFCPARMTASIDDVSGEVEVDFHATHVGHGPTVLAESKKSKKSLTSMKVEELFDSLPGSYHESNDDEDFSEDDKSRVKDAKFWKGIEASVLELKRTGSNIVRFHKARGSLCRNRPELADSRFILILASDTQLAALRRHGSRCVCIDVCCSEPDPLQLTLLLTISGDNRALPVAFMIADLTDQAAMVLFCSVIKENLQDSVRSAVFIGDTTNAAYKAWCSAMTVPKVRLFSTWCVKREWRQKLSSLIVRTDRASNIYSHLSDLFSERVVDNFALQFKETLNMLTSDENTLDFADYLQARFVPTDKSWAPCHRQRYGLPSIVDNLLQDVIAKLGVTFFGGTKTSQKFSAVIDSFMAQTRDILGQKPPLTYTHDDVNSGLPAIKARHLASLELSDMYVHAVGNGWTVSSPDTPSVIFQVTPANADCDCLLRCEDCDNACVHAFSCTCSDSAVRNNFCEHMHLVCTIFGGDDASLIDDGSEFTEPIEPIEVVMGELDDTAVVEVETSDDIHGNSFMPEENVITETVVQTEAHPPIDDMIETVEYPQGDVVEIETTPHESDRSAYSDGGDRGKLSVRKSSRTPRKSRRFDY</sequence>
<accession>A0ABN7B309</accession>
<protein>
    <submittedName>
        <fullName evidence="2">Zinc finger protein</fullName>
    </submittedName>
</protein>
<evidence type="ECO:0000313" key="2">
    <source>
        <dbReference type="EMBL" id="BES97561.1"/>
    </source>
</evidence>
<feature type="compositionally biased region" description="Basic residues" evidence="1">
    <location>
        <begin position="670"/>
        <end position="687"/>
    </location>
</feature>
<evidence type="ECO:0000313" key="3">
    <source>
        <dbReference type="Proteomes" id="UP001307889"/>
    </source>
</evidence>
<dbReference type="EMBL" id="AP028916">
    <property type="protein sequence ID" value="BES97561.1"/>
    <property type="molecule type" value="Genomic_DNA"/>
</dbReference>
<dbReference type="Proteomes" id="UP001307889">
    <property type="component" value="Chromosome 8"/>
</dbReference>
<dbReference type="PANTHER" id="PTHR33936:SF24">
    <property type="entry name" value="C2H2-TYPE DOMAIN-CONTAINING PROTEIN"/>
    <property type="match status" value="1"/>
</dbReference>
<reference evidence="2 3" key="1">
    <citation type="submission" date="2023-09" db="EMBL/GenBank/DDBJ databases">
        <title>Nesidiocoris tenuis whole genome shotgun sequence.</title>
        <authorList>
            <person name="Shibata T."/>
            <person name="Shimoda M."/>
            <person name="Kobayashi T."/>
            <person name="Uehara T."/>
        </authorList>
    </citation>
    <scope>NUCLEOTIDE SEQUENCE [LARGE SCALE GENOMIC DNA]</scope>
    <source>
        <strain evidence="2 3">Japan</strain>
    </source>
</reference>
<name>A0ABN7B309_9HEMI</name>
<organism evidence="2 3">
    <name type="scientific">Nesidiocoris tenuis</name>
    <dbReference type="NCBI Taxonomy" id="355587"/>
    <lineage>
        <taxon>Eukaryota</taxon>
        <taxon>Metazoa</taxon>
        <taxon>Ecdysozoa</taxon>
        <taxon>Arthropoda</taxon>
        <taxon>Hexapoda</taxon>
        <taxon>Insecta</taxon>
        <taxon>Pterygota</taxon>
        <taxon>Neoptera</taxon>
        <taxon>Paraneoptera</taxon>
        <taxon>Hemiptera</taxon>
        <taxon>Heteroptera</taxon>
        <taxon>Panheteroptera</taxon>
        <taxon>Cimicomorpha</taxon>
        <taxon>Miridae</taxon>
        <taxon>Dicyphina</taxon>
        <taxon>Nesidiocoris</taxon>
    </lineage>
</organism>
<keyword evidence="3" id="KW-1185">Reference proteome</keyword>
<dbReference type="InterPro" id="IPR052797">
    <property type="entry name" value="RegFact_GeneExpr_CellDeath"/>
</dbReference>
<proteinExistence type="predicted"/>
<gene>
    <name evidence="2" type="ORF">NTJ_10376</name>
</gene>
<dbReference type="PANTHER" id="PTHR33936">
    <property type="entry name" value="PROTEIN CBG17840"/>
    <property type="match status" value="1"/>
</dbReference>
<feature type="compositionally biased region" description="Basic and acidic residues" evidence="1">
    <location>
        <begin position="651"/>
        <end position="669"/>
    </location>
</feature>
<feature type="region of interest" description="Disordered" evidence="1">
    <location>
        <begin position="650"/>
        <end position="687"/>
    </location>
</feature>